<dbReference type="PROSITE" id="PS51465">
    <property type="entry name" value="KAZAL_2"/>
    <property type="match status" value="1"/>
</dbReference>
<keyword evidence="5" id="KW-1015">Disulfide bond</keyword>
<protein>
    <recommendedName>
        <fullName evidence="7">Kazal-like domain-containing protein</fullName>
    </recommendedName>
</protein>
<dbReference type="InterPro" id="IPR002350">
    <property type="entry name" value="Kazal_dom"/>
</dbReference>
<feature type="signal peptide" evidence="6">
    <location>
        <begin position="1"/>
        <end position="18"/>
    </location>
</feature>
<evidence type="ECO:0000256" key="6">
    <source>
        <dbReference type="SAM" id="SignalP"/>
    </source>
</evidence>
<feature type="domain" description="Kazal-like" evidence="7">
    <location>
        <begin position="20"/>
        <end position="75"/>
    </location>
</feature>
<dbReference type="GO" id="GO:0005576">
    <property type="term" value="C:extracellular region"/>
    <property type="evidence" value="ECO:0007669"/>
    <property type="project" value="UniProtKB-SubCell"/>
</dbReference>
<dbReference type="GO" id="GO:0004867">
    <property type="term" value="F:serine-type endopeptidase inhibitor activity"/>
    <property type="evidence" value="ECO:0007669"/>
    <property type="project" value="UniProtKB-KW"/>
</dbReference>
<comment type="subcellular location">
    <subcellularLocation>
        <location evidence="1">Secreted</location>
    </subcellularLocation>
</comment>
<dbReference type="InterPro" id="IPR036058">
    <property type="entry name" value="Kazal_dom_sf"/>
</dbReference>
<evidence type="ECO:0000256" key="4">
    <source>
        <dbReference type="ARBA" id="ARBA00022900"/>
    </source>
</evidence>
<dbReference type="InterPro" id="IPR001239">
    <property type="entry name" value="Prot_inh_Kazal-m"/>
</dbReference>
<accession>A0AAW1ZQC9</accession>
<feature type="chain" id="PRO_5044025090" description="Kazal-like domain-containing protein" evidence="6">
    <location>
        <begin position="19"/>
        <end position="76"/>
    </location>
</feature>
<evidence type="ECO:0000256" key="5">
    <source>
        <dbReference type="ARBA" id="ARBA00023157"/>
    </source>
</evidence>
<evidence type="ECO:0000259" key="7">
    <source>
        <dbReference type="PROSITE" id="PS51465"/>
    </source>
</evidence>
<keyword evidence="6" id="KW-0732">Signal</keyword>
<keyword evidence="4" id="KW-0722">Serine protease inhibitor</keyword>
<sequence length="76" mass="8571">MKLAVLICVSFLIYLSSAEPQPREDTDTPGFGCTREYNPVCGDDGITYSNECMLHWESKLRNQNVNVKHEGKCETS</sequence>
<evidence type="ECO:0000256" key="3">
    <source>
        <dbReference type="ARBA" id="ARBA00022690"/>
    </source>
</evidence>
<name>A0AAW1ZQC9_CULAL</name>
<reference evidence="8 9" key="1">
    <citation type="submission" date="2024-05" db="EMBL/GenBank/DDBJ databases">
        <title>A high-quality chromosomal-level genome assembly of Topmouth culter (Culter alburnus).</title>
        <authorList>
            <person name="Zhao H."/>
        </authorList>
    </citation>
    <scope>NUCLEOTIDE SEQUENCE [LARGE SCALE GENOMIC DNA]</scope>
    <source>
        <strain evidence="8">CATC2023</strain>
        <tissue evidence="8">Muscle</tissue>
    </source>
</reference>
<dbReference type="FunFam" id="3.30.60.30:FF:000067">
    <property type="entry name" value="Thrombin inhibitor rhodniin"/>
    <property type="match status" value="1"/>
</dbReference>
<evidence type="ECO:0000313" key="9">
    <source>
        <dbReference type="Proteomes" id="UP001479290"/>
    </source>
</evidence>
<dbReference type="SMART" id="SM00280">
    <property type="entry name" value="KAZAL"/>
    <property type="match status" value="1"/>
</dbReference>
<dbReference type="PANTHER" id="PTHR21312:SF28">
    <property type="entry name" value="OVOINHIBITOR-RELATED"/>
    <property type="match status" value="1"/>
</dbReference>
<dbReference type="EMBL" id="JAWDJR010000014">
    <property type="protein sequence ID" value="KAK9963222.1"/>
    <property type="molecule type" value="Genomic_DNA"/>
</dbReference>
<dbReference type="SUPFAM" id="SSF100895">
    <property type="entry name" value="Kazal-type serine protease inhibitors"/>
    <property type="match status" value="1"/>
</dbReference>
<dbReference type="AlphaFoldDB" id="A0AAW1ZQC9"/>
<keyword evidence="9" id="KW-1185">Reference proteome</keyword>
<dbReference type="PRINTS" id="PR00290">
    <property type="entry name" value="KAZALINHBTR"/>
</dbReference>
<proteinExistence type="predicted"/>
<dbReference type="Pfam" id="PF00050">
    <property type="entry name" value="Kazal_1"/>
    <property type="match status" value="1"/>
</dbReference>
<evidence type="ECO:0000256" key="1">
    <source>
        <dbReference type="ARBA" id="ARBA00004613"/>
    </source>
</evidence>
<comment type="caution">
    <text evidence="8">The sequence shown here is derived from an EMBL/GenBank/DDBJ whole genome shotgun (WGS) entry which is preliminary data.</text>
</comment>
<keyword evidence="3" id="KW-0646">Protease inhibitor</keyword>
<dbReference type="PANTHER" id="PTHR21312">
    <property type="entry name" value="SERINE PROTEASE INHIBITOR"/>
    <property type="match status" value="1"/>
</dbReference>
<keyword evidence="2" id="KW-0964">Secreted</keyword>
<dbReference type="Gene3D" id="3.30.60.30">
    <property type="match status" value="1"/>
</dbReference>
<evidence type="ECO:0000313" key="8">
    <source>
        <dbReference type="EMBL" id="KAK9963222.1"/>
    </source>
</evidence>
<organism evidence="8 9">
    <name type="scientific">Culter alburnus</name>
    <name type="common">Topmouth culter</name>
    <dbReference type="NCBI Taxonomy" id="194366"/>
    <lineage>
        <taxon>Eukaryota</taxon>
        <taxon>Metazoa</taxon>
        <taxon>Chordata</taxon>
        <taxon>Craniata</taxon>
        <taxon>Vertebrata</taxon>
        <taxon>Euteleostomi</taxon>
        <taxon>Actinopterygii</taxon>
        <taxon>Neopterygii</taxon>
        <taxon>Teleostei</taxon>
        <taxon>Ostariophysi</taxon>
        <taxon>Cypriniformes</taxon>
        <taxon>Xenocyprididae</taxon>
        <taxon>Xenocypridinae</taxon>
        <taxon>Culter</taxon>
    </lineage>
</organism>
<dbReference type="Proteomes" id="UP001479290">
    <property type="component" value="Unassembled WGS sequence"/>
</dbReference>
<gene>
    <name evidence="8" type="ORF">ABG768_006424</name>
</gene>
<evidence type="ECO:0000256" key="2">
    <source>
        <dbReference type="ARBA" id="ARBA00022525"/>
    </source>
</evidence>